<gene>
    <name evidence="7" type="ORF">SAMN05216552_1016122</name>
</gene>
<accession>A0A1I7KF07</accession>
<dbReference type="STRING" id="1035707.SAMN05216552_1016122"/>
<feature type="region of interest" description="Disordered" evidence="3">
    <location>
        <begin position="374"/>
        <end position="396"/>
    </location>
</feature>
<evidence type="ECO:0000313" key="8">
    <source>
        <dbReference type="Proteomes" id="UP000199391"/>
    </source>
</evidence>
<feature type="domain" description="YknX-like C-terminal permuted SH3-like" evidence="6">
    <location>
        <begin position="310"/>
        <end position="378"/>
    </location>
</feature>
<feature type="domain" description="Multidrug resistance protein MdtA-like barrel-sandwich hybrid" evidence="4">
    <location>
        <begin position="82"/>
        <end position="222"/>
    </location>
</feature>
<evidence type="ECO:0000256" key="2">
    <source>
        <dbReference type="ARBA" id="ARBA00009477"/>
    </source>
</evidence>
<comment type="subcellular location">
    <subcellularLocation>
        <location evidence="1">Cell membrane</location>
    </subcellularLocation>
</comment>
<keyword evidence="8" id="KW-1185">Reference proteome</keyword>
<dbReference type="OrthoDB" id="9783047at2"/>
<dbReference type="Gene3D" id="2.40.30.170">
    <property type="match status" value="1"/>
</dbReference>
<evidence type="ECO:0000256" key="1">
    <source>
        <dbReference type="ARBA" id="ARBA00004236"/>
    </source>
</evidence>
<proteinExistence type="inferred from homology"/>
<feature type="compositionally biased region" description="Gly residues" evidence="3">
    <location>
        <begin position="41"/>
        <end position="53"/>
    </location>
</feature>
<dbReference type="RefSeq" id="WP_093556893.1">
    <property type="nucleotide sequence ID" value="NZ_FPBO01000016.1"/>
</dbReference>
<protein>
    <submittedName>
        <fullName evidence="7">RND family efflux transporter, MFP subunit</fullName>
    </submittedName>
</protein>
<dbReference type="Gene3D" id="1.10.287.470">
    <property type="entry name" value="Helix hairpin bin"/>
    <property type="match status" value="1"/>
</dbReference>
<dbReference type="Proteomes" id="UP000199391">
    <property type="component" value="Unassembled WGS sequence"/>
</dbReference>
<evidence type="ECO:0000313" key="7">
    <source>
        <dbReference type="EMBL" id="SFU95955.1"/>
    </source>
</evidence>
<dbReference type="Pfam" id="PF25989">
    <property type="entry name" value="YknX_C"/>
    <property type="match status" value="1"/>
</dbReference>
<dbReference type="SUPFAM" id="SSF111369">
    <property type="entry name" value="HlyD-like secretion proteins"/>
    <property type="match status" value="1"/>
</dbReference>
<evidence type="ECO:0000259" key="6">
    <source>
        <dbReference type="Pfam" id="PF25989"/>
    </source>
</evidence>
<dbReference type="Gene3D" id="2.40.420.20">
    <property type="match status" value="1"/>
</dbReference>
<dbReference type="NCBIfam" id="TIGR01730">
    <property type="entry name" value="RND_mfp"/>
    <property type="match status" value="1"/>
</dbReference>
<dbReference type="Pfam" id="PF25917">
    <property type="entry name" value="BSH_RND"/>
    <property type="match status" value="1"/>
</dbReference>
<comment type="similarity">
    <text evidence="2">Belongs to the membrane fusion protein (MFP) (TC 8.A.1) family.</text>
</comment>
<feature type="region of interest" description="Disordered" evidence="3">
    <location>
        <begin position="33"/>
        <end position="56"/>
    </location>
</feature>
<dbReference type="InterPro" id="IPR058626">
    <property type="entry name" value="MdtA-like_b-barrel"/>
</dbReference>
<name>A0A1I7KF07_9BURK</name>
<dbReference type="Gene3D" id="2.40.50.100">
    <property type="match status" value="1"/>
</dbReference>
<dbReference type="EMBL" id="FPBO01000016">
    <property type="protein sequence ID" value="SFU95955.1"/>
    <property type="molecule type" value="Genomic_DNA"/>
</dbReference>
<dbReference type="InterPro" id="IPR058625">
    <property type="entry name" value="MdtA-like_BSH"/>
</dbReference>
<dbReference type="PANTHER" id="PTHR30469:SF36">
    <property type="entry name" value="BLL3903 PROTEIN"/>
    <property type="match status" value="1"/>
</dbReference>
<dbReference type="GO" id="GO:1990281">
    <property type="term" value="C:efflux pump complex"/>
    <property type="evidence" value="ECO:0007669"/>
    <property type="project" value="TreeGrafter"/>
</dbReference>
<dbReference type="AlphaFoldDB" id="A0A1I7KF07"/>
<feature type="domain" description="Multidrug resistance protein MdtA-like beta-barrel" evidence="5">
    <location>
        <begin position="226"/>
        <end position="305"/>
    </location>
</feature>
<dbReference type="InterPro" id="IPR006143">
    <property type="entry name" value="RND_pump_MFP"/>
</dbReference>
<dbReference type="InterPro" id="IPR058637">
    <property type="entry name" value="YknX-like_C"/>
</dbReference>
<sequence length="396" mass="41285">MKKSSLVLLAIAAAVIGAGAWYYNKPAADAASGGASAAAPGKGGAGGPNGGQGPTSVNVVAPKRQDVAVMLQANGTVTPISTVDLHPQTTSTIVKVHIKEGQFVKQGETMFTLDARSETANVDKAQAQVMRDRAGLADLERQYKRSQELLAQNFIAQGAVDTLRSQVDSARALLQSDLAALQAVKVDASYATIRAPLTGRVGAINVYPGSLVQLSTSLTTVTQLNPINVAFTLPESALGALLAAKQAGKVPVRVTSGGQDFQGNLTFIDNAVDPVAGVIRVKAEFDNSQTRLWPGQYVNAQLTVQTLKDALVVPQNAIISNTRGTFVYTVASDHTAKVADVKRLHSFGAFAAVSGLNGDEQVIVEGKQNLRPGAKVRVAEAAGKPPGNKKDKKDSV</sequence>
<dbReference type="GO" id="GO:0015562">
    <property type="term" value="F:efflux transmembrane transporter activity"/>
    <property type="evidence" value="ECO:0007669"/>
    <property type="project" value="TreeGrafter"/>
</dbReference>
<reference evidence="8" key="1">
    <citation type="submission" date="2016-10" db="EMBL/GenBank/DDBJ databases">
        <authorList>
            <person name="Varghese N."/>
            <person name="Submissions S."/>
        </authorList>
    </citation>
    <scope>NUCLEOTIDE SEQUENCE [LARGE SCALE GENOMIC DNA]</scope>
    <source>
        <strain evidence="8">CGMCC 1.11014</strain>
    </source>
</reference>
<evidence type="ECO:0000259" key="5">
    <source>
        <dbReference type="Pfam" id="PF25944"/>
    </source>
</evidence>
<evidence type="ECO:0000256" key="3">
    <source>
        <dbReference type="SAM" id="MobiDB-lite"/>
    </source>
</evidence>
<dbReference type="PANTHER" id="PTHR30469">
    <property type="entry name" value="MULTIDRUG RESISTANCE PROTEIN MDTA"/>
    <property type="match status" value="1"/>
</dbReference>
<evidence type="ECO:0000259" key="4">
    <source>
        <dbReference type="Pfam" id="PF25917"/>
    </source>
</evidence>
<organism evidence="7 8">
    <name type="scientific">Pseudoduganella namucuonensis</name>
    <dbReference type="NCBI Taxonomy" id="1035707"/>
    <lineage>
        <taxon>Bacteria</taxon>
        <taxon>Pseudomonadati</taxon>
        <taxon>Pseudomonadota</taxon>
        <taxon>Betaproteobacteria</taxon>
        <taxon>Burkholderiales</taxon>
        <taxon>Oxalobacteraceae</taxon>
        <taxon>Telluria group</taxon>
        <taxon>Pseudoduganella</taxon>
    </lineage>
</organism>
<dbReference type="Pfam" id="PF25944">
    <property type="entry name" value="Beta-barrel_RND"/>
    <property type="match status" value="1"/>
</dbReference>